<name>A0A8X8WA84_SALSN</name>
<feature type="region of interest" description="Disordered" evidence="1">
    <location>
        <begin position="65"/>
        <end position="116"/>
    </location>
</feature>
<feature type="compositionally biased region" description="Polar residues" evidence="1">
    <location>
        <begin position="104"/>
        <end position="116"/>
    </location>
</feature>
<proteinExistence type="predicted"/>
<reference evidence="2" key="1">
    <citation type="submission" date="2018-01" db="EMBL/GenBank/DDBJ databases">
        <authorList>
            <person name="Mao J.F."/>
        </authorList>
    </citation>
    <scope>NUCLEOTIDE SEQUENCE</scope>
    <source>
        <strain evidence="2">Huo1</strain>
        <tissue evidence="2">Leaf</tissue>
    </source>
</reference>
<dbReference type="Proteomes" id="UP000298416">
    <property type="component" value="Unassembled WGS sequence"/>
</dbReference>
<protein>
    <submittedName>
        <fullName evidence="2">Uncharacterized protein</fullName>
    </submittedName>
</protein>
<accession>A0A8X8WA84</accession>
<sequence>MVHSGEIFKGTNMSAQTTLEQVESFASSGGIELKGEGEDISNSKITNEEVSNIYSWCAENPSSVMKNWGSHELSEGKNKSLQVETPVRNSSASESSVRREESGILSSVNKNKGTSK</sequence>
<comment type="caution">
    <text evidence="2">The sequence shown here is derived from an EMBL/GenBank/DDBJ whole genome shotgun (WGS) entry which is preliminary data.</text>
</comment>
<dbReference type="EMBL" id="PNBA02000019">
    <property type="protein sequence ID" value="KAG6390905.1"/>
    <property type="molecule type" value="Genomic_DNA"/>
</dbReference>
<keyword evidence="3" id="KW-1185">Reference proteome</keyword>
<gene>
    <name evidence="2" type="ORF">SASPL_148650</name>
</gene>
<evidence type="ECO:0000256" key="1">
    <source>
        <dbReference type="SAM" id="MobiDB-lite"/>
    </source>
</evidence>
<evidence type="ECO:0000313" key="2">
    <source>
        <dbReference type="EMBL" id="KAG6390905.1"/>
    </source>
</evidence>
<organism evidence="2">
    <name type="scientific">Salvia splendens</name>
    <name type="common">Scarlet sage</name>
    <dbReference type="NCBI Taxonomy" id="180675"/>
    <lineage>
        <taxon>Eukaryota</taxon>
        <taxon>Viridiplantae</taxon>
        <taxon>Streptophyta</taxon>
        <taxon>Embryophyta</taxon>
        <taxon>Tracheophyta</taxon>
        <taxon>Spermatophyta</taxon>
        <taxon>Magnoliopsida</taxon>
        <taxon>eudicotyledons</taxon>
        <taxon>Gunneridae</taxon>
        <taxon>Pentapetalae</taxon>
        <taxon>asterids</taxon>
        <taxon>lamiids</taxon>
        <taxon>Lamiales</taxon>
        <taxon>Lamiaceae</taxon>
        <taxon>Nepetoideae</taxon>
        <taxon>Mentheae</taxon>
        <taxon>Salviinae</taxon>
        <taxon>Salvia</taxon>
        <taxon>Salvia subgen. Calosphace</taxon>
        <taxon>core Calosphace</taxon>
    </lineage>
</organism>
<evidence type="ECO:0000313" key="3">
    <source>
        <dbReference type="Proteomes" id="UP000298416"/>
    </source>
</evidence>
<reference evidence="2" key="2">
    <citation type="submission" date="2020-08" db="EMBL/GenBank/DDBJ databases">
        <title>Plant Genome Project.</title>
        <authorList>
            <person name="Zhang R.-G."/>
        </authorList>
    </citation>
    <scope>NUCLEOTIDE SEQUENCE</scope>
    <source>
        <strain evidence="2">Huo1</strain>
        <tissue evidence="2">Leaf</tissue>
    </source>
</reference>
<dbReference type="AlphaFoldDB" id="A0A8X8WA84"/>